<dbReference type="InterPro" id="IPR009060">
    <property type="entry name" value="UBA-like_sf"/>
</dbReference>
<dbReference type="Gene3D" id="1.10.8.10">
    <property type="entry name" value="DNA helicase RuvA subunit, C-terminal domain"/>
    <property type="match status" value="1"/>
</dbReference>
<dbReference type="InterPro" id="IPR038508">
    <property type="entry name" value="ArfGAP_dom_sf"/>
</dbReference>
<keyword evidence="1" id="KW-0479">Metal-binding</keyword>
<feature type="compositionally biased region" description="Low complexity" evidence="2">
    <location>
        <begin position="564"/>
        <end position="610"/>
    </location>
</feature>
<dbReference type="Proteomes" id="UP001161757">
    <property type="component" value="Unassembled WGS sequence"/>
</dbReference>
<feature type="compositionally biased region" description="Polar residues" evidence="2">
    <location>
        <begin position="460"/>
        <end position="483"/>
    </location>
</feature>
<dbReference type="InterPro" id="IPR015940">
    <property type="entry name" value="UBA"/>
</dbReference>
<proteinExistence type="predicted"/>
<dbReference type="SUPFAM" id="SSF46934">
    <property type="entry name" value="UBA-like"/>
    <property type="match status" value="1"/>
</dbReference>
<feature type="compositionally biased region" description="Polar residues" evidence="2">
    <location>
        <begin position="336"/>
        <end position="369"/>
    </location>
</feature>
<feature type="compositionally biased region" description="Gly residues" evidence="2">
    <location>
        <begin position="722"/>
        <end position="734"/>
    </location>
</feature>
<feature type="region of interest" description="Disordered" evidence="2">
    <location>
        <begin position="630"/>
        <end position="678"/>
    </location>
</feature>
<evidence type="ECO:0000259" key="3">
    <source>
        <dbReference type="PROSITE" id="PS50030"/>
    </source>
</evidence>
<feature type="region of interest" description="Disordered" evidence="2">
    <location>
        <begin position="716"/>
        <end position="787"/>
    </location>
</feature>
<dbReference type="PANTHER" id="PTHR45705:SF7">
    <property type="entry name" value="ACTIVATING PROTEIN FOR ARF, PUTATIVE (AFU_ORTHOLOGUE AFUA_4G09120)-RELATED"/>
    <property type="match status" value="1"/>
</dbReference>
<feature type="compositionally biased region" description="Polar residues" evidence="2">
    <location>
        <begin position="311"/>
        <end position="322"/>
    </location>
</feature>
<dbReference type="PANTHER" id="PTHR45705">
    <property type="entry name" value="FI20236P1"/>
    <property type="match status" value="1"/>
</dbReference>
<evidence type="ECO:0000256" key="2">
    <source>
        <dbReference type="SAM" id="MobiDB-lite"/>
    </source>
</evidence>
<evidence type="ECO:0000256" key="1">
    <source>
        <dbReference type="PROSITE-ProRule" id="PRU00288"/>
    </source>
</evidence>
<dbReference type="SUPFAM" id="SSF57863">
    <property type="entry name" value="ArfGap/RecO-like zinc finger"/>
    <property type="match status" value="1"/>
</dbReference>
<dbReference type="PROSITE" id="PS50115">
    <property type="entry name" value="ARFGAP"/>
    <property type="match status" value="1"/>
</dbReference>
<dbReference type="EMBL" id="JAJGCB010000035">
    <property type="protein sequence ID" value="KAJ8986527.1"/>
    <property type="molecule type" value="Genomic_DNA"/>
</dbReference>
<feature type="region of interest" description="Disordered" evidence="2">
    <location>
        <begin position="120"/>
        <end position="171"/>
    </location>
</feature>
<feature type="compositionally biased region" description="Low complexity" evidence="2">
    <location>
        <begin position="533"/>
        <end position="553"/>
    </location>
</feature>
<dbReference type="FunFam" id="1.10.220.150:FF:000026">
    <property type="entry name" value="GTPase activating protein for Arf, putative"/>
    <property type="match status" value="1"/>
</dbReference>
<dbReference type="InterPro" id="IPR037278">
    <property type="entry name" value="ARFGAP/RecO"/>
</dbReference>
<dbReference type="GO" id="GO:0005737">
    <property type="term" value="C:cytoplasm"/>
    <property type="evidence" value="ECO:0007669"/>
    <property type="project" value="TreeGrafter"/>
</dbReference>
<feature type="compositionally biased region" description="Basic and acidic residues" evidence="2">
    <location>
        <begin position="259"/>
        <end position="269"/>
    </location>
</feature>
<dbReference type="PRINTS" id="PR00405">
    <property type="entry name" value="REVINTRACTNG"/>
</dbReference>
<dbReference type="SMART" id="SM00165">
    <property type="entry name" value="UBA"/>
    <property type="match status" value="1"/>
</dbReference>
<dbReference type="Pfam" id="PF01412">
    <property type="entry name" value="ArfGap"/>
    <property type="match status" value="1"/>
</dbReference>
<name>A0AAN6EJQ9_EXODE</name>
<feature type="compositionally biased region" description="Polar residues" evidence="2">
    <location>
        <begin position="656"/>
        <end position="677"/>
    </location>
</feature>
<evidence type="ECO:0000259" key="4">
    <source>
        <dbReference type="PROSITE" id="PS50115"/>
    </source>
</evidence>
<dbReference type="CDD" id="cd08204">
    <property type="entry name" value="ArfGap"/>
    <property type="match status" value="1"/>
</dbReference>
<dbReference type="SMART" id="SM00105">
    <property type="entry name" value="ArfGap"/>
    <property type="match status" value="1"/>
</dbReference>
<feature type="compositionally biased region" description="Low complexity" evidence="2">
    <location>
        <begin position="496"/>
        <end position="521"/>
    </location>
</feature>
<dbReference type="Gene3D" id="1.10.220.150">
    <property type="entry name" value="Arf GTPase activating protein"/>
    <property type="match status" value="1"/>
</dbReference>
<organism evidence="5 6">
    <name type="scientific">Exophiala dermatitidis</name>
    <name type="common">Black yeast-like fungus</name>
    <name type="synonym">Wangiella dermatitidis</name>
    <dbReference type="NCBI Taxonomy" id="5970"/>
    <lineage>
        <taxon>Eukaryota</taxon>
        <taxon>Fungi</taxon>
        <taxon>Dikarya</taxon>
        <taxon>Ascomycota</taxon>
        <taxon>Pezizomycotina</taxon>
        <taxon>Eurotiomycetes</taxon>
        <taxon>Chaetothyriomycetidae</taxon>
        <taxon>Chaetothyriales</taxon>
        <taxon>Herpotrichiellaceae</taxon>
        <taxon>Exophiala</taxon>
    </lineage>
</organism>
<feature type="compositionally biased region" description="Basic and acidic residues" evidence="2">
    <location>
        <begin position="120"/>
        <end position="139"/>
    </location>
</feature>
<keyword evidence="1" id="KW-0862">Zinc</keyword>
<comment type="caution">
    <text evidence="5">The sequence shown here is derived from an EMBL/GenBank/DDBJ whole genome shotgun (WGS) entry which is preliminary data.</text>
</comment>
<feature type="compositionally biased region" description="Polar residues" evidence="2">
    <location>
        <begin position="736"/>
        <end position="751"/>
    </location>
</feature>
<feature type="compositionally biased region" description="Basic and acidic residues" evidence="2">
    <location>
        <begin position="147"/>
        <end position="157"/>
    </location>
</feature>
<reference evidence="5" key="1">
    <citation type="submission" date="2023-01" db="EMBL/GenBank/DDBJ databases">
        <title>Exophiala dermititidis isolated from Cystic Fibrosis Patient.</title>
        <authorList>
            <person name="Kurbessoian T."/>
            <person name="Crocker A."/>
            <person name="Murante D."/>
            <person name="Hogan D.A."/>
            <person name="Stajich J.E."/>
        </authorList>
    </citation>
    <scope>NUCLEOTIDE SEQUENCE</scope>
    <source>
        <strain evidence="5">Ex8</strain>
    </source>
</reference>
<feature type="compositionally biased region" description="Polar residues" evidence="2">
    <location>
        <begin position="421"/>
        <end position="440"/>
    </location>
</feature>
<dbReference type="GO" id="GO:0005096">
    <property type="term" value="F:GTPase activator activity"/>
    <property type="evidence" value="ECO:0007669"/>
    <property type="project" value="InterPro"/>
</dbReference>
<feature type="region of interest" description="Disordered" evidence="2">
    <location>
        <begin position="421"/>
        <end position="611"/>
    </location>
</feature>
<evidence type="ECO:0000313" key="6">
    <source>
        <dbReference type="Proteomes" id="UP001161757"/>
    </source>
</evidence>
<dbReference type="InterPro" id="IPR051718">
    <property type="entry name" value="ARF_GTPase-activating"/>
</dbReference>
<protein>
    <submittedName>
        <fullName evidence="5">Protein gts1</fullName>
    </submittedName>
</protein>
<evidence type="ECO:0000313" key="5">
    <source>
        <dbReference type="EMBL" id="KAJ8986527.1"/>
    </source>
</evidence>
<feature type="compositionally biased region" description="Polar residues" evidence="2">
    <location>
        <begin position="523"/>
        <end position="532"/>
    </location>
</feature>
<sequence>MASMSKRTQARNERELHELLRLPGNSQCADCGAKNPAWASWNLGIFLCMRCASLHRKLGTHISKVKSLSMDTWTAEQVENMKRNGNNAVNKLYNPKNKKPDMPLDADEVDSAMERFIRKKYQEKSLSDGKPEPPRRDESSPATYSRTQEREREREEEPAPPPLPPKKGRFFGFGLRASASAYSLSKHDKKRAAKEPRVDGAFRISADDYDSMSRMADARFEMSDAELQKKLNALRDMGFTDTERNTNLLRRSGGNVEKTIERLIREGPSETRSTATSLRPNRDVSSTSYRDQPTTAFPPAPESKPSEPSHNPFTQMTNQQIVGLSMAKPQEPVNPPTQQSYQSNNPFGTATRSQTEQTGLEQSFQSLQLSHPLFPHSTGGYPSQPPPLQDPRLQYSMTPPVPSMPFQQGYVASPAAISMTTNPFFENPAASAQPTGNNPFLGQAAHAPASVPPSSASNPFFSYQHMQTGQSIPTQQRQSSLPATLNPFGLPPPPQASSQPTQQSAAQQYQSQQPPGSSPNPFFESQQTNNPFQSQQVQPQQQAQQLPQTDPFQSGMSASGFPGYQYAQSQPQQQQQPQQQPQMPQFQQQQQQAQYQQQYNQQPQPLMPQQTGRYDKNTILALYNYPQLAPKPLASIPEPDSENSHQQQQLQPQQQFSSAHGNNNQATAPTSPPQRSATMPAAISNMHSAGGSGSRNPFLANSTSMHSNGVFNASANTNFNSPGGGADAGAGAGGFNPTSPQARSQQQQSGGTVPGYHASRESMNISNLDSGRHSPDAFASLSARSMR</sequence>
<feature type="compositionally biased region" description="Low complexity" evidence="2">
    <location>
        <begin position="444"/>
        <end position="459"/>
    </location>
</feature>
<dbReference type="PROSITE" id="PS50030">
    <property type="entry name" value="UBA"/>
    <property type="match status" value="1"/>
</dbReference>
<feature type="domain" description="UBA" evidence="3">
    <location>
        <begin position="222"/>
        <end position="266"/>
    </location>
</feature>
<dbReference type="InterPro" id="IPR001164">
    <property type="entry name" value="ArfGAP_dom"/>
</dbReference>
<gene>
    <name evidence="5" type="primary">GTS1</name>
    <name evidence="5" type="ORF">HRR80_009344</name>
</gene>
<feature type="domain" description="Arf-GAP" evidence="4">
    <location>
        <begin position="13"/>
        <end position="139"/>
    </location>
</feature>
<keyword evidence="1" id="KW-0863">Zinc-finger</keyword>
<feature type="region of interest" description="Disordered" evidence="2">
    <location>
        <begin position="85"/>
        <end position="105"/>
    </location>
</feature>
<dbReference type="GO" id="GO:0008270">
    <property type="term" value="F:zinc ion binding"/>
    <property type="evidence" value="ECO:0007669"/>
    <property type="project" value="UniProtKB-KW"/>
</dbReference>
<feature type="region of interest" description="Disordered" evidence="2">
    <location>
        <begin position="259"/>
        <end position="401"/>
    </location>
</feature>
<feature type="compositionally biased region" description="Polar residues" evidence="2">
    <location>
        <begin position="270"/>
        <end position="295"/>
    </location>
</feature>
<accession>A0AAN6EJQ9</accession>
<feature type="compositionally biased region" description="Low complexity" evidence="2">
    <location>
        <begin position="646"/>
        <end position="655"/>
    </location>
</feature>
<dbReference type="AlphaFoldDB" id="A0AAN6EJQ9"/>